<dbReference type="RefSeq" id="WP_135343921.1">
    <property type="nucleotide sequence ID" value="NZ_ML214262.1"/>
</dbReference>
<evidence type="ECO:0000259" key="7">
    <source>
        <dbReference type="Pfam" id="PF00590"/>
    </source>
</evidence>
<evidence type="ECO:0000256" key="1">
    <source>
        <dbReference type="ARBA" id="ARBA00012162"/>
    </source>
</evidence>
<dbReference type="Proteomes" id="UP000297244">
    <property type="component" value="Unassembled WGS sequence"/>
</dbReference>
<name>A0ABY2K4V2_9DEIN</name>
<dbReference type="CDD" id="cd11642">
    <property type="entry name" value="SUMT"/>
    <property type="match status" value="1"/>
</dbReference>
<protein>
    <recommendedName>
        <fullName evidence="1">uroporphyrinogen-III C-methyltransferase</fullName>
        <ecNumber evidence="1">2.1.1.107</ecNumber>
    </recommendedName>
</protein>
<keyword evidence="5" id="KW-0627">Porphyrin biosynthesis</keyword>
<comment type="caution">
    <text evidence="8">The sequence shown here is derived from an EMBL/GenBank/DDBJ whole genome shotgun (WGS) entry which is preliminary data.</text>
</comment>
<dbReference type="PANTHER" id="PTHR45790:SF3">
    <property type="entry name" value="S-ADENOSYL-L-METHIONINE-DEPENDENT UROPORPHYRINOGEN III METHYLTRANSFERASE, CHLOROPLASTIC"/>
    <property type="match status" value="1"/>
</dbReference>
<keyword evidence="9" id="KW-1185">Reference proteome</keyword>
<dbReference type="PANTHER" id="PTHR45790">
    <property type="entry name" value="SIROHEME SYNTHASE-RELATED"/>
    <property type="match status" value="1"/>
</dbReference>
<dbReference type="InterPro" id="IPR014777">
    <property type="entry name" value="4pyrrole_Mease_sub1"/>
</dbReference>
<evidence type="ECO:0000256" key="2">
    <source>
        <dbReference type="ARBA" id="ARBA00022603"/>
    </source>
</evidence>
<accession>A0ABY2K4V2</accession>
<dbReference type="PROSITE" id="PS00840">
    <property type="entry name" value="SUMT_2"/>
    <property type="match status" value="1"/>
</dbReference>
<dbReference type="GO" id="GO:0032259">
    <property type="term" value="P:methylation"/>
    <property type="evidence" value="ECO:0007669"/>
    <property type="project" value="UniProtKB-KW"/>
</dbReference>
<comment type="similarity">
    <text evidence="6">Belongs to the precorrin methyltransferase family.</text>
</comment>
<dbReference type="InterPro" id="IPR035996">
    <property type="entry name" value="4pyrrol_Methylase_sf"/>
</dbReference>
<dbReference type="GO" id="GO:0004851">
    <property type="term" value="F:uroporphyrin-III C-methyltransferase activity"/>
    <property type="evidence" value="ECO:0007669"/>
    <property type="project" value="UniProtKB-EC"/>
</dbReference>
<dbReference type="InterPro" id="IPR003043">
    <property type="entry name" value="Uropor_MeTrfase_CS"/>
</dbReference>
<dbReference type="PROSITE" id="PS00839">
    <property type="entry name" value="SUMT_1"/>
    <property type="match status" value="1"/>
</dbReference>
<evidence type="ECO:0000256" key="5">
    <source>
        <dbReference type="ARBA" id="ARBA00023244"/>
    </source>
</evidence>
<dbReference type="NCBIfam" id="NF004790">
    <property type="entry name" value="PRK06136.1"/>
    <property type="match status" value="1"/>
</dbReference>
<evidence type="ECO:0000256" key="4">
    <source>
        <dbReference type="ARBA" id="ARBA00022691"/>
    </source>
</evidence>
<dbReference type="SUPFAM" id="SSF53790">
    <property type="entry name" value="Tetrapyrrole methylase"/>
    <property type="match status" value="1"/>
</dbReference>
<dbReference type="Gene3D" id="3.40.1010.10">
    <property type="entry name" value="Cobalt-precorrin-4 Transmethylase, Domain 1"/>
    <property type="match status" value="1"/>
</dbReference>
<dbReference type="InterPro" id="IPR006366">
    <property type="entry name" value="CobA/CysG_C"/>
</dbReference>
<reference evidence="8 9" key="1">
    <citation type="submission" date="2019-03" db="EMBL/GenBank/DDBJ databases">
        <title>Thermus tengchongensis species for the arsenic transformation mechanism.</title>
        <authorList>
            <person name="Yuan G.C."/>
        </authorList>
    </citation>
    <scope>NUCLEOTIDE SEQUENCE [LARGE SCALE GENOMIC DNA]</scope>
    <source>
        <strain evidence="8 9">15Y</strain>
    </source>
</reference>
<keyword evidence="3 6" id="KW-0808">Transferase</keyword>
<evidence type="ECO:0000313" key="8">
    <source>
        <dbReference type="EMBL" id="TFU14738.1"/>
    </source>
</evidence>
<keyword evidence="2 6" id="KW-0489">Methyltransferase</keyword>
<dbReference type="Pfam" id="PF00590">
    <property type="entry name" value="TP_methylase"/>
    <property type="match status" value="1"/>
</dbReference>
<dbReference type="NCBIfam" id="TIGR01469">
    <property type="entry name" value="cobA_cysG_Cterm"/>
    <property type="match status" value="1"/>
</dbReference>
<proteinExistence type="inferred from homology"/>
<evidence type="ECO:0000256" key="6">
    <source>
        <dbReference type="RuleBase" id="RU003960"/>
    </source>
</evidence>
<evidence type="ECO:0000313" key="9">
    <source>
        <dbReference type="Proteomes" id="UP000297244"/>
    </source>
</evidence>
<organism evidence="8 9">
    <name type="scientific">Thermus tengchongensis</name>
    <dbReference type="NCBI Taxonomy" id="1214928"/>
    <lineage>
        <taxon>Bacteria</taxon>
        <taxon>Thermotogati</taxon>
        <taxon>Deinococcota</taxon>
        <taxon>Deinococci</taxon>
        <taxon>Thermales</taxon>
        <taxon>Thermaceae</taxon>
        <taxon>Thermus</taxon>
    </lineage>
</organism>
<sequence>MGKVYLVGAGPGDPELLTLKALRLLKEAEVVLYDRLVSPAVLELVNPLAQLIYVGKEVGEQERVQEVIFQQLLQHVRAGRKVVRLKGGDPLVFGRGGEEWLYLAEEGIPVEVVPGVSSAVAVPALAGIPLTMRGLAGGFAVFSGHTQGGRLPDLTPYARVDTLVVLMGVRERANIARELLRAGRRPEEPVAFIERGSTPQERVVASTLGEVAAGKVEVEPPAVWVIGQVVRMRARLMPLDGVAVKEPCPNFTG</sequence>
<dbReference type="EC" id="2.1.1.107" evidence="1"/>
<feature type="domain" description="Tetrapyrrole methylase" evidence="7">
    <location>
        <begin position="3"/>
        <end position="211"/>
    </location>
</feature>
<dbReference type="Gene3D" id="3.30.950.10">
    <property type="entry name" value="Methyltransferase, Cobalt-precorrin-4 Transmethylase, Domain 2"/>
    <property type="match status" value="1"/>
</dbReference>
<keyword evidence="4" id="KW-0949">S-adenosyl-L-methionine</keyword>
<gene>
    <name evidence="8" type="primary">cobA</name>
    <name evidence="8" type="ORF">E0489_11515</name>
</gene>
<dbReference type="InterPro" id="IPR050161">
    <property type="entry name" value="Siro_Cobalamin_biosynth"/>
</dbReference>
<evidence type="ECO:0000256" key="3">
    <source>
        <dbReference type="ARBA" id="ARBA00022679"/>
    </source>
</evidence>
<dbReference type="InterPro" id="IPR000878">
    <property type="entry name" value="4pyrrol_Mease"/>
</dbReference>
<dbReference type="InterPro" id="IPR014776">
    <property type="entry name" value="4pyrrole_Mease_sub2"/>
</dbReference>
<dbReference type="EMBL" id="SKBL01000027">
    <property type="protein sequence ID" value="TFU14738.1"/>
    <property type="molecule type" value="Genomic_DNA"/>
</dbReference>